<dbReference type="GO" id="GO:0004252">
    <property type="term" value="F:serine-type endopeptidase activity"/>
    <property type="evidence" value="ECO:0007669"/>
    <property type="project" value="UniProtKB-UniRule"/>
</dbReference>
<dbReference type="Proteomes" id="UP000000598">
    <property type="component" value="Chromosome F"/>
</dbReference>
<evidence type="ECO:0000256" key="2">
    <source>
        <dbReference type="ARBA" id="ARBA00022670"/>
    </source>
</evidence>
<gene>
    <name evidence="10" type="ORF">KLLA0_F06028g</name>
</gene>
<dbReference type="FunCoup" id="Q6CL36">
    <property type="interactions" value="29"/>
</dbReference>
<dbReference type="PANTHER" id="PTHR43806">
    <property type="entry name" value="PEPTIDASE S8"/>
    <property type="match status" value="1"/>
</dbReference>
<dbReference type="SUPFAM" id="SSF52743">
    <property type="entry name" value="Subtilisin-like"/>
    <property type="match status" value="1"/>
</dbReference>
<keyword evidence="3 5" id="KW-0378">Hydrolase</keyword>
<dbReference type="STRING" id="284590.Q6CL36"/>
<evidence type="ECO:0000256" key="1">
    <source>
        <dbReference type="ARBA" id="ARBA00011073"/>
    </source>
</evidence>
<protein>
    <submittedName>
        <fullName evidence="10">KLLA0F06028p</fullName>
    </submittedName>
</protein>
<reference evidence="10 11" key="1">
    <citation type="journal article" date="2004" name="Nature">
        <title>Genome evolution in yeasts.</title>
        <authorList>
            <consortium name="Genolevures"/>
            <person name="Dujon B."/>
            <person name="Sherman D."/>
            <person name="Fischer G."/>
            <person name="Durrens P."/>
            <person name="Casaregola S."/>
            <person name="Lafontaine I."/>
            <person name="de Montigny J."/>
            <person name="Marck C."/>
            <person name="Neuveglise C."/>
            <person name="Talla E."/>
            <person name="Goffard N."/>
            <person name="Frangeul L."/>
            <person name="Aigle M."/>
            <person name="Anthouard V."/>
            <person name="Babour A."/>
            <person name="Barbe V."/>
            <person name="Barnay S."/>
            <person name="Blanchin S."/>
            <person name="Beckerich J.M."/>
            <person name="Beyne E."/>
            <person name="Bleykasten C."/>
            <person name="Boisrame A."/>
            <person name="Boyer J."/>
            <person name="Cattolico L."/>
            <person name="Confanioleri F."/>
            <person name="de Daruvar A."/>
            <person name="Despons L."/>
            <person name="Fabre E."/>
            <person name="Fairhead C."/>
            <person name="Ferry-Dumazet H."/>
            <person name="Groppi A."/>
            <person name="Hantraye F."/>
            <person name="Hennequin C."/>
            <person name="Jauniaux N."/>
            <person name="Joyet P."/>
            <person name="Kachouri R."/>
            <person name="Kerrest A."/>
            <person name="Koszul R."/>
            <person name="Lemaire M."/>
            <person name="Lesur I."/>
            <person name="Ma L."/>
            <person name="Muller H."/>
            <person name="Nicaud J.M."/>
            <person name="Nikolski M."/>
            <person name="Oztas S."/>
            <person name="Ozier-Kalogeropoulos O."/>
            <person name="Pellenz S."/>
            <person name="Potier S."/>
            <person name="Richard G.F."/>
            <person name="Straub M.L."/>
            <person name="Suleau A."/>
            <person name="Swennene D."/>
            <person name="Tekaia F."/>
            <person name="Wesolowski-Louvel M."/>
            <person name="Westhof E."/>
            <person name="Wirth B."/>
            <person name="Zeniou-Meyer M."/>
            <person name="Zivanovic I."/>
            <person name="Bolotin-Fukuhara M."/>
            <person name="Thierry A."/>
            <person name="Bouchier C."/>
            <person name="Caudron B."/>
            <person name="Scarpelli C."/>
            <person name="Gaillardin C."/>
            <person name="Weissenbach J."/>
            <person name="Wincker P."/>
            <person name="Souciet J.L."/>
        </authorList>
    </citation>
    <scope>NUCLEOTIDE SEQUENCE [LARGE SCALE GENOMIC DNA]</scope>
    <source>
        <strain evidence="11">ATCC 8585 / CBS 2359 / DSM 70799 / NBRC 1267 / NRRL Y-1140 / WM37</strain>
    </source>
</reference>
<feature type="domain" description="Peptidase S8/S53" evidence="9">
    <location>
        <begin position="192"/>
        <end position="422"/>
    </location>
</feature>
<dbReference type="FunFam" id="3.40.50.200:FF:000007">
    <property type="entry name" value="Subtilisin-like serine protease"/>
    <property type="match status" value="1"/>
</dbReference>
<dbReference type="HOGENOM" id="CLU_011263_1_0_1"/>
<dbReference type="PRINTS" id="PR00723">
    <property type="entry name" value="SUBTILISIN"/>
</dbReference>
<keyword evidence="2 5" id="KW-0645">Protease</keyword>
<evidence type="ECO:0000313" key="11">
    <source>
        <dbReference type="Proteomes" id="UP000000598"/>
    </source>
</evidence>
<dbReference type="GO" id="GO:0006508">
    <property type="term" value="P:proteolysis"/>
    <property type="evidence" value="ECO:0007669"/>
    <property type="project" value="UniProtKB-KW"/>
</dbReference>
<dbReference type="PROSITE" id="PS00136">
    <property type="entry name" value="SUBTILASE_ASP"/>
    <property type="match status" value="1"/>
</dbReference>
<evidence type="ECO:0000256" key="4">
    <source>
        <dbReference type="ARBA" id="ARBA00022825"/>
    </source>
</evidence>
<feature type="signal peptide" evidence="8">
    <location>
        <begin position="1"/>
        <end position="20"/>
    </location>
</feature>
<dbReference type="InterPro" id="IPR000209">
    <property type="entry name" value="Peptidase_S8/S53_dom"/>
</dbReference>
<dbReference type="Pfam" id="PF00082">
    <property type="entry name" value="Peptidase_S8"/>
    <property type="match status" value="1"/>
</dbReference>
<dbReference type="PaxDb" id="284590-Q6CL36"/>
<dbReference type="PROSITE" id="PS00137">
    <property type="entry name" value="SUBTILASE_HIS"/>
    <property type="match status" value="1"/>
</dbReference>
<dbReference type="AlphaFoldDB" id="Q6CL36"/>
<dbReference type="MEROPS" id="S08.A50"/>
<evidence type="ECO:0000256" key="5">
    <source>
        <dbReference type="PROSITE-ProRule" id="PRU01240"/>
    </source>
</evidence>
<name>Q6CL36_KLULA</name>
<dbReference type="InterPro" id="IPR023828">
    <property type="entry name" value="Peptidase_S8_Ser-AS"/>
</dbReference>
<feature type="active site" description="Charge relay system" evidence="5">
    <location>
        <position position="232"/>
    </location>
</feature>
<dbReference type="PANTHER" id="PTHR43806:SF13">
    <property type="entry name" value="SUBTILASE-TYPE PROTEINASE RRT12"/>
    <property type="match status" value="1"/>
</dbReference>
<keyword evidence="11" id="KW-1185">Reference proteome</keyword>
<dbReference type="CDD" id="cd04077">
    <property type="entry name" value="Peptidases_S8_PCSK9_ProteinaseK_like"/>
    <property type="match status" value="1"/>
</dbReference>
<dbReference type="InterPro" id="IPR023827">
    <property type="entry name" value="Peptidase_S8_Asp-AS"/>
</dbReference>
<dbReference type="InterPro" id="IPR015500">
    <property type="entry name" value="Peptidase_S8_subtilisin-rel"/>
</dbReference>
<evidence type="ECO:0000256" key="6">
    <source>
        <dbReference type="RuleBase" id="RU003355"/>
    </source>
</evidence>
<feature type="active site" description="Charge relay system" evidence="5">
    <location>
        <position position="388"/>
    </location>
</feature>
<feature type="chain" id="PRO_5004271656" evidence="8">
    <location>
        <begin position="21"/>
        <end position="508"/>
    </location>
</feature>
<comment type="similarity">
    <text evidence="1 5 6">Belongs to the peptidase S8 family.</text>
</comment>
<evidence type="ECO:0000256" key="8">
    <source>
        <dbReference type="SAM" id="SignalP"/>
    </source>
</evidence>
<dbReference type="InterPro" id="IPR034193">
    <property type="entry name" value="PCSK9_ProteinaseK-like"/>
</dbReference>
<feature type="active site" description="Charge relay system" evidence="5">
    <location>
        <position position="201"/>
    </location>
</feature>
<feature type="compositionally biased region" description="Acidic residues" evidence="7">
    <location>
        <begin position="111"/>
        <end position="149"/>
    </location>
</feature>
<sequence>MRGILTLFVIWLHFVYPVICTEYLVSLKTPRALRYVFNFKIGGSSVKELIESKIHREFSFGKFNAISVDIPPVLADKLKDVPFISDVVANVKISLFDEFPQIASGLNNDQYDFETEDEEEAEEDEGSDTYEDDDNYDEDTDNGDTDFSDDFISQSRAPRHLARISRRAQLPVIEKDDTSSGLKYHYHEEHQGEGVFVYVLDSGVNHDHPDFEGRAMKGIDTTGEGSGDLVGHGTHVAGLIGSKTYGVAKKVNIVEVKVLDSMGKGTVTNIIEGLEYVVNQCIGKKRKCVINMSLGAPGTHSILDKAVSAVIEEGVVVVVAGGNSGLNACWYSPAKVRKAITVAAMDDRTDLMAPFSNWGACIDIWAPGVNVKSLSNKGRGTFVLSGTSMASPIVAGAAAIYLDQGADPAEVRKILSKTATRGVFKKRAIAVRPRTPNKVLYTGNNQEDDEFAYAVYPMIDEIKFMDQLKQATSRVKPPSGEMINLVTHDRKILKPRLSKFLKKVSNNS</sequence>
<dbReference type="GO" id="GO:0030435">
    <property type="term" value="P:sporulation resulting in formation of a cellular spore"/>
    <property type="evidence" value="ECO:0007669"/>
    <property type="project" value="UniProtKB-ARBA"/>
</dbReference>
<dbReference type="InterPro" id="IPR022398">
    <property type="entry name" value="Peptidase_S8_His-AS"/>
</dbReference>
<dbReference type="InParanoid" id="Q6CL36"/>
<dbReference type="KEGG" id="kla:KLLA0_F06028g"/>
<keyword evidence="4 5" id="KW-0720">Serine protease</keyword>
<evidence type="ECO:0000313" key="10">
    <source>
        <dbReference type="EMBL" id="CAG98061.1"/>
    </source>
</evidence>
<dbReference type="EMBL" id="CR382126">
    <property type="protein sequence ID" value="CAG98061.1"/>
    <property type="molecule type" value="Genomic_DNA"/>
</dbReference>
<feature type="region of interest" description="Disordered" evidence="7">
    <location>
        <begin position="107"/>
        <end position="152"/>
    </location>
</feature>
<keyword evidence="8" id="KW-0732">Signal</keyword>
<dbReference type="OMA" id="ANACWSS"/>
<accession>Q6CL36</accession>
<dbReference type="InterPro" id="IPR050131">
    <property type="entry name" value="Peptidase_S8_subtilisin-like"/>
</dbReference>
<dbReference type="PROSITE" id="PS51892">
    <property type="entry name" value="SUBTILASE"/>
    <property type="match status" value="1"/>
</dbReference>
<evidence type="ECO:0000259" key="9">
    <source>
        <dbReference type="Pfam" id="PF00082"/>
    </source>
</evidence>
<evidence type="ECO:0000256" key="7">
    <source>
        <dbReference type="SAM" id="MobiDB-lite"/>
    </source>
</evidence>
<dbReference type="PROSITE" id="PS00138">
    <property type="entry name" value="SUBTILASE_SER"/>
    <property type="match status" value="1"/>
</dbReference>
<dbReference type="Gene3D" id="3.40.50.200">
    <property type="entry name" value="Peptidase S8/S53 domain"/>
    <property type="match status" value="1"/>
</dbReference>
<dbReference type="eggNOG" id="KOG1153">
    <property type="taxonomic scope" value="Eukaryota"/>
</dbReference>
<organism evidence="10 11">
    <name type="scientific">Kluyveromyces lactis (strain ATCC 8585 / CBS 2359 / DSM 70799 / NBRC 1267 / NRRL Y-1140 / WM37)</name>
    <name type="common">Yeast</name>
    <name type="synonym">Candida sphaerica</name>
    <dbReference type="NCBI Taxonomy" id="284590"/>
    <lineage>
        <taxon>Eukaryota</taxon>
        <taxon>Fungi</taxon>
        <taxon>Dikarya</taxon>
        <taxon>Ascomycota</taxon>
        <taxon>Saccharomycotina</taxon>
        <taxon>Saccharomycetes</taxon>
        <taxon>Saccharomycetales</taxon>
        <taxon>Saccharomycetaceae</taxon>
        <taxon>Kluyveromyces</taxon>
    </lineage>
</organism>
<proteinExistence type="inferred from homology"/>
<dbReference type="InterPro" id="IPR036852">
    <property type="entry name" value="Peptidase_S8/S53_dom_sf"/>
</dbReference>
<evidence type="ECO:0000256" key="3">
    <source>
        <dbReference type="ARBA" id="ARBA00022801"/>
    </source>
</evidence>